<feature type="region of interest" description="Disordered" evidence="1">
    <location>
        <begin position="30"/>
        <end position="79"/>
    </location>
</feature>
<accession>A0A2J6Q0S0</accession>
<keyword evidence="2" id="KW-0732">Signal</keyword>
<gene>
    <name evidence="3" type="ORF">NA56DRAFT_647077</name>
</gene>
<feature type="compositionally biased region" description="Low complexity" evidence="1">
    <location>
        <begin position="57"/>
        <end position="79"/>
    </location>
</feature>
<feature type="chain" id="PRO_5014357338" evidence="2">
    <location>
        <begin position="20"/>
        <end position="153"/>
    </location>
</feature>
<dbReference type="AlphaFoldDB" id="A0A2J6Q0S0"/>
<reference evidence="3 4" key="1">
    <citation type="submission" date="2016-05" db="EMBL/GenBank/DDBJ databases">
        <title>A degradative enzymes factory behind the ericoid mycorrhizal symbiosis.</title>
        <authorList>
            <consortium name="DOE Joint Genome Institute"/>
            <person name="Martino E."/>
            <person name="Morin E."/>
            <person name="Grelet G."/>
            <person name="Kuo A."/>
            <person name="Kohler A."/>
            <person name="Daghino S."/>
            <person name="Barry K."/>
            <person name="Choi C."/>
            <person name="Cichocki N."/>
            <person name="Clum A."/>
            <person name="Copeland A."/>
            <person name="Hainaut M."/>
            <person name="Haridas S."/>
            <person name="Labutti K."/>
            <person name="Lindquist E."/>
            <person name="Lipzen A."/>
            <person name="Khouja H.-R."/>
            <person name="Murat C."/>
            <person name="Ohm R."/>
            <person name="Olson A."/>
            <person name="Spatafora J."/>
            <person name="Veneault-Fourrey C."/>
            <person name="Henrissat B."/>
            <person name="Grigoriev I."/>
            <person name="Martin F."/>
            <person name="Perotto S."/>
        </authorList>
    </citation>
    <scope>NUCLEOTIDE SEQUENCE [LARGE SCALE GENOMIC DNA]</scope>
    <source>
        <strain evidence="3 4">UAMH 7357</strain>
    </source>
</reference>
<sequence length="153" mass="15659">MHHHAPLLALCTLLSLVSSGPAATSAIPTAMADNEPMPTSTTAPTPFIFPPYDPSISTPSNATPKTTPTPSSTSTPSLLPTAVPGPDIPGMNISTSISILTSTTNIPPMSMTMSMNTTTPVIGAASGERVRLRSVRGLSLVFSVVVVGMVVFA</sequence>
<proteinExistence type="predicted"/>
<dbReference type="EMBL" id="KZ613488">
    <property type="protein sequence ID" value="PMD19784.1"/>
    <property type="molecule type" value="Genomic_DNA"/>
</dbReference>
<name>A0A2J6Q0S0_9HELO</name>
<evidence type="ECO:0000313" key="3">
    <source>
        <dbReference type="EMBL" id="PMD19784.1"/>
    </source>
</evidence>
<evidence type="ECO:0000256" key="1">
    <source>
        <dbReference type="SAM" id="MobiDB-lite"/>
    </source>
</evidence>
<evidence type="ECO:0000256" key="2">
    <source>
        <dbReference type="SAM" id="SignalP"/>
    </source>
</evidence>
<keyword evidence="4" id="KW-1185">Reference proteome</keyword>
<evidence type="ECO:0000313" key="4">
    <source>
        <dbReference type="Proteomes" id="UP000235672"/>
    </source>
</evidence>
<organism evidence="3 4">
    <name type="scientific">Hyaloscypha hepaticicola</name>
    <dbReference type="NCBI Taxonomy" id="2082293"/>
    <lineage>
        <taxon>Eukaryota</taxon>
        <taxon>Fungi</taxon>
        <taxon>Dikarya</taxon>
        <taxon>Ascomycota</taxon>
        <taxon>Pezizomycotina</taxon>
        <taxon>Leotiomycetes</taxon>
        <taxon>Helotiales</taxon>
        <taxon>Hyaloscyphaceae</taxon>
        <taxon>Hyaloscypha</taxon>
    </lineage>
</organism>
<feature type="signal peptide" evidence="2">
    <location>
        <begin position="1"/>
        <end position="19"/>
    </location>
</feature>
<protein>
    <submittedName>
        <fullName evidence="3">Uncharacterized protein</fullName>
    </submittedName>
</protein>
<dbReference type="Proteomes" id="UP000235672">
    <property type="component" value="Unassembled WGS sequence"/>
</dbReference>